<dbReference type="Gene3D" id="3.40.630.10">
    <property type="entry name" value="Zn peptidases"/>
    <property type="match status" value="1"/>
</dbReference>
<dbReference type="Pfam" id="PF05343">
    <property type="entry name" value="Peptidase_M42"/>
    <property type="match status" value="1"/>
</dbReference>
<evidence type="ECO:0000256" key="3">
    <source>
        <dbReference type="ARBA" id="ARBA00022670"/>
    </source>
</evidence>
<reference evidence="6" key="1">
    <citation type="journal article" date="2015" name="Nature">
        <title>Complex archaea that bridge the gap between prokaryotes and eukaryotes.</title>
        <authorList>
            <person name="Spang A."/>
            <person name="Saw J.H."/>
            <person name="Jorgensen S.L."/>
            <person name="Zaremba-Niedzwiedzka K."/>
            <person name="Martijn J."/>
            <person name="Lind A.E."/>
            <person name="van Eijk R."/>
            <person name="Schleper C."/>
            <person name="Guy L."/>
            <person name="Ettema T.J."/>
        </authorList>
    </citation>
    <scope>NUCLEOTIDE SEQUENCE</scope>
</reference>
<keyword evidence="2" id="KW-0031">Aminopeptidase</keyword>
<evidence type="ECO:0000256" key="2">
    <source>
        <dbReference type="ARBA" id="ARBA00022438"/>
    </source>
</evidence>
<dbReference type="InterPro" id="IPR008007">
    <property type="entry name" value="Peptidase_M42"/>
</dbReference>
<dbReference type="SUPFAM" id="SSF53187">
    <property type="entry name" value="Zn-dependent exopeptidases"/>
    <property type="match status" value="1"/>
</dbReference>
<proteinExistence type="inferred from homology"/>
<dbReference type="GO" id="GO:0006508">
    <property type="term" value="P:proteolysis"/>
    <property type="evidence" value="ECO:0007669"/>
    <property type="project" value="UniProtKB-KW"/>
</dbReference>
<evidence type="ECO:0008006" key="7">
    <source>
        <dbReference type="Google" id="ProtNLM"/>
    </source>
</evidence>
<accession>A0A0F8XNM8</accession>
<organism evidence="6">
    <name type="scientific">marine sediment metagenome</name>
    <dbReference type="NCBI Taxonomy" id="412755"/>
    <lineage>
        <taxon>unclassified sequences</taxon>
        <taxon>metagenomes</taxon>
        <taxon>ecological metagenomes</taxon>
    </lineage>
</organism>
<dbReference type="GO" id="GO:0046872">
    <property type="term" value="F:metal ion binding"/>
    <property type="evidence" value="ECO:0007669"/>
    <property type="project" value="UniProtKB-KW"/>
</dbReference>
<dbReference type="InterPro" id="IPR051464">
    <property type="entry name" value="Peptidase_M42_aminopept"/>
</dbReference>
<comment type="similarity">
    <text evidence="1">Belongs to the peptidase M42 family.</text>
</comment>
<dbReference type="GO" id="GO:0004177">
    <property type="term" value="F:aminopeptidase activity"/>
    <property type="evidence" value="ECO:0007669"/>
    <property type="project" value="UniProtKB-KW"/>
</dbReference>
<sequence length="352" mass="38387">RQFADEVKTDAYGNAVAVLNPNGDPKIMIDGHADEIGLMVKHIDDKGFVYCQRIGGVDPALIRGKRVNIHGAKGVVRGVIGAPAIHLRERGKEPKIPKLHESYVDIGVTGGDAARRRVAVGDPITFVDDFELLSRNIAVARGFDNRAGTWVAIEALRLAAAGKPKCALMACSSVQEEVGLSGAKMNVVNVRPDAALVVDVTHATDTPGIDVKQHGEVHLGKGPTLSIGRENHPVLLARLRKVAAGLAEIRLDMEVFQAQLRAKLDEQGRGYLLPAEDDRLQFSLSYIYQIRISYVLSPLTRMGANARWVYNHVLNGGLFYDPQQLIHIIPPLKHCKAPYLIVRVRVSPPALN</sequence>
<comment type="caution">
    <text evidence="6">The sequence shown here is derived from an EMBL/GenBank/DDBJ whole genome shotgun (WGS) entry which is preliminary data.</text>
</comment>
<evidence type="ECO:0000256" key="1">
    <source>
        <dbReference type="ARBA" id="ARBA00006272"/>
    </source>
</evidence>
<dbReference type="PANTHER" id="PTHR32481:SF0">
    <property type="entry name" value="AMINOPEPTIDASE YPDE-RELATED"/>
    <property type="match status" value="1"/>
</dbReference>
<dbReference type="EMBL" id="LAZR01061837">
    <property type="protein sequence ID" value="KKK62775.1"/>
    <property type="molecule type" value="Genomic_DNA"/>
</dbReference>
<evidence type="ECO:0000313" key="6">
    <source>
        <dbReference type="EMBL" id="KKK62775.1"/>
    </source>
</evidence>
<dbReference type="InterPro" id="IPR023367">
    <property type="entry name" value="Peptidase_M42_dom2"/>
</dbReference>
<dbReference type="AlphaFoldDB" id="A0A0F8XNM8"/>
<feature type="non-terminal residue" evidence="6">
    <location>
        <position position="1"/>
    </location>
</feature>
<dbReference type="Gene3D" id="2.40.30.40">
    <property type="entry name" value="Peptidase M42, domain 2"/>
    <property type="match status" value="1"/>
</dbReference>
<protein>
    <recommendedName>
        <fullName evidence="7">Peptidase M42 family protein</fullName>
    </recommendedName>
</protein>
<keyword evidence="4" id="KW-0479">Metal-binding</keyword>
<dbReference type="PANTHER" id="PTHR32481">
    <property type="entry name" value="AMINOPEPTIDASE"/>
    <property type="match status" value="1"/>
</dbReference>
<evidence type="ECO:0000256" key="4">
    <source>
        <dbReference type="ARBA" id="ARBA00022723"/>
    </source>
</evidence>
<name>A0A0F8XNM8_9ZZZZ</name>
<keyword evidence="5" id="KW-0378">Hydrolase</keyword>
<dbReference type="SUPFAM" id="SSF101821">
    <property type="entry name" value="Aminopeptidase/glucanase lid domain"/>
    <property type="match status" value="1"/>
</dbReference>
<keyword evidence="3" id="KW-0645">Protease</keyword>
<gene>
    <name evidence="6" type="ORF">LCGC14_3000960</name>
</gene>
<evidence type="ECO:0000256" key="5">
    <source>
        <dbReference type="ARBA" id="ARBA00022801"/>
    </source>
</evidence>